<keyword evidence="2" id="KW-1185">Reference proteome</keyword>
<dbReference type="Proteomes" id="UP000829494">
    <property type="component" value="Chromosome"/>
</dbReference>
<proteinExistence type="predicted"/>
<accession>A0ABY3ZCF7</accession>
<reference evidence="1 2" key="1">
    <citation type="submission" date="2022-03" db="EMBL/GenBank/DDBJ databases">
        <title>Complete genome of Streptomyces rimosus ssp. rimosus R7 (=ATCC 10970).</title>
        <authorList>
            <person name="Beganovic S."/>
            <person name="Ruckert C."/>
            <person name="Busche T."/>
            <person name="Kalinowski J."/>
            <person name="Wittmann C."/>
        </authorList>
    </citation>
    <scope>NUCLEOTIDE SEQUENCE [LARGE SCALE GENOMIC DNA]</scope>
    <source>
        <strain evidence="1 2">R7</strain>
    </source>
</reference>
<evidence type="ECO:0000313" key="2">
    <source>
        <dbReference type="Proteomes" id="UP000829494"/>
    </source>
</evidence>
<gene>
    <name evidence="1" type="ORF">SRIMR7_35485</name>
</gene>
<evidence type="ECO:0000313" key="1">
    <source>
        <dbReference type="EMBL" id="UNZ07471.1"/>
    </source>
</evidence>
<name>A0ABY3ZCF7_STRRM</name>
<dbReference type="EMBL" id="CP094298">
    <property type="protein sequence ID" value="UNZ07471.1"/>
    <property type="molecule type" value="Genomic_DNA"/>
</dbReference>
<sequence length="39" mass="4330">MLCAVAMDDDYNVLYAVDDSSNDNTRILIASVLRARPNN</sequence>
<organism evidence="1 2">
    <name type="scientific">Streptomyces rimosus subsp. rimosus</name>
    <dbReference type="NCBI Taxonomy" id="132474"/>
    <lineage>
        <taxon>Bacteria</taxon>
        <taxon>Bacillati</taxon>
        <taxon>Actinomycetota</taxon>
        <taxon>Actinomycetes</taxon>
        <taxon>Kitasatosporales</taxon>
        <taxon>Streptomycetaceae</taxon>
        <taxon>Streptomyces</taxon>
    </lineage>
</organism>
<protein>
    <submittedName>
        <fullName evidence="1">Uncharacterized protein</fullName>
    </submittedName>
</protein>